<feature type="signal peptide" evidence="1">
    <location>
        <begin position="1"/>
        <end position="22"/>
    </location>
</feature>
<keyword evidence="4" id="KW-1185">Reference proteome</keyword>
<dbReference type="InterPro" id="IPR036709">
    <property type="entry name" value="Autotransporte_beta_dom_sf"/>
</dbReference>
<sequence>MRKRRLLTSAAVAALLAHPGYADTTIDSDTTTALTTGALLTTDSGTANAGNITVDSDGSIKISKASIGAITIDTSNYLYSNGTIKNSGESGAYGIEIDTSSAPNLTGASFTNAASSTITGAGIYLDSSSALQLTGDGTGKYGLYFDAVSGTGTYTGNVTMYGGAMTIEGASSYGIYLSSDTTFTGNLTMDSSSSITMTGGSSSAIYLASGTTFVGNLTLGSSSTITLEDDSNTAIVMAGSSKFTGDISLGGSIVMYQNDVRSTTSSSLEAVLLQGTITGNLTVASGSTISVIGAGAQGMTVEGYGVTGAVTVAGTIQTIGYSSTYDSKASSYYTSSLTTYPEAGNALSIGASINGGLMISGPAYSSASTSSGTIAVQGTGIALAISPAYNATVSQSSALTIGVYKYNGDLDTYDPGFSVYNRGTISAAPLTPGNSAQTIVMAGSEAYHTVLTGGFYNSGKVSASATTNKSDTTAVTATAISLGAYTYLDNATFDYATATWGDAALAGKETSDQAAFVNSNVTGSGVISASTSGYKAGAAVALYIAQYASVPSLINSGTITASALTSDQDLTATISSSNPYSEYAAAIIDSSGTLTSIYNTGTISAYAGVGTSTSSVTELDSQKQLAVAIDLSSGNTATPSGSGVTITERATATSSAAIVGDIFFGTGDKQVIDIQGTSTTYTASIVGNIAYGATGTSAIGDELNIGAYGIVKGKVTAGSGPGVSVNVASNGALYLLNDTTSLNAQTVHVADSGILSIGVSQSLTDTGAIASKGTVILDKGSKLYLSYNSFVPQGSNTFTLITAPYGYLQIDTSTIAVTNTYLTKNVSDKGYLPYLFKSANLDVVSSASTGDALVLHVTPKSSDELGLVGYAKQLFPYVNSALSVDNELGTAMIYGIHNAAEAQSAYSAFAPNVTGGDRAVAVSITDSATGPVAARQRSLLMYAHGESGTSVWANEFVQMIKDPGRGAESLEGTRELSGFKDSGFGISAGVDTGSGKYGWFGGALTFYAGDVGELKRVSKTHEQWLVLSGYSVWRGKGLFFNAKVDAGYGKFDGTRSITLVTSSSSSSITTYTRTASNKRDGALLSGGFSTGAYLNYGAATLSPTFSVDGLMMRENGYTESNPGTASDGDAFNLKVQPYYARSLRAFMGLDARYDFNLGDFYLQPEVRAGYRYDFFTDPQKLKIAFAHADISGAYAKPGETFTITGPDPAKGTLVLGSSIAATTEAWSLGFHFDFLRGSNGMIQEVGTLSIVGKI</sequence>
<accession>A0ABN1E9U2</accession>
<dbReference type="SMART" id="SM00869">
    <property type="entry name" value="Autotransporter"/>
    <property type="match status" value="1"/>
</dbReference>
<dbReference type="SUPFAM" id="SSF103515">
    <property type="entry name" value="Autotransporter"/>
    <property type="match status" value="1"/>
</dbReference>
<name>A0ABN1E9U2_9PROT</name>
<feature type="domain" description="Autotransporter" evidence="2">
    <location>
        <begin position="944"/>
        <end position="1254"/>
    </location>
</feature>
<proteinExistence type="predicted"/>
<keyword evidence="1" id="KW-0732">Signal</keyword>
<dbReference type="EMBL" id="BAAADD010000002">
    <property type="protein sequence ID" value="GAA0562050.1"/>
    <property type="molecule type" value="Genomic_DNA"/>
</dbReference>
<dbReference type="Proteomes" id="UP001499951">
    <property type="component" value="Unassembled WGS sequence"/>
</dbReference>
<feature type="chain" id="PRO_5046144369" description="Autotransporter domain-containing protein" evidence="1">
    <location>
        <begin position="23"/>
        <end position="1254"/>
    </location>
</feature>
<dbReference type="Pfam" id="PF03797">
    <property type="entry name" value="Autotransporter"/>
    <property type="match status" value="1"/>
</dbReference>
<evidence type="ECO:0000313" key="3">
    <source>
        <dbReference type="EMBL" id="GAA0562050.1"/>
    </source>
</evidence>
<evidence type="ECO:0000256" key="1">
    <source>
        <dbReference type="SAM" id="SignalP"/>
    </source>
</evidence>
<dbReference type="Gene3D" id="2.40.128.130">
    <property type="entry name" value="Autotransporter beta-domain"/>
    <property type="match status" value="1"/>
</dbReference>
<evidence type="ECO:0000313" key="4">
    <source>
        <dbReference type="Proteomes" id="UP001499951"/>
    </source>
</evidence>
<dbReference type="PROSITE" id="PS51208">
    <property type="entry name" value="AUTOTRANSPORTER"/>
    <property type="match status" value="1"/>
</dbReference>
<evidence type="ECO:0000259" key="2">
    <source>
        <dbReference type="PROSITE" id="PS51208"/>
    </source>
</evidence>
<reference evidence="3 4" key="1">
    <citation type="journal article" date="2019" name="Int. J. Syst. Evol. Microbiol.">
        <title>The Global Catalogue of Microorganisms (GCM) 10K type strain sequencing project: providing services to taxonomists for standard genome sequencing and annotation.</title>
        <authorList>
            <consortium name="The Broad Institute Genomics Platform"/>
            <consortium name="The Broad Institute Genome Sequencing Center for Infectious Disease"/>
            <person name="Wu L."/>
            <person name="Ma J."/>
        </authorList>
    </citation>
    <scope>NUCLEOTIDE SEQUENCE [LARGE SCALE GENOMIC DNA]</scope>
    <source>
        <strain evidence="3 4">JCM 15089</strain>
    </source>
</reference>
<protein>
    <recommendedName>
        <fullName evidence="2">Autotransporter domain-containing protein</fullName>
    </recommendedName>
</protein>
<dbReference type="RefSeq" id="WP_166932259.1">
    <property type="nucleotide sequence ID" value="NZ_BAAADD010000002.1"/>
</dbReference>
<comment type="caution">
    <text evidence="3">The sequence shown here is derived from an EMBL/GenBank/DDBJ whole genome shotgun (WGS) entry which is preliminary data.</text>
</comment>
<gene>
    <name evidence="3" type="ORF">GCM10008942_08110</name>
</gene>
<organism evidence="3 4">
    <name type="scientific">Rhizomicrobium electricum</name>
    <dbReference type="NCBI Taxonomy" id="480070"/>
    <lineage>
        <taxon>Bacteria</taxon>
        <taxon>Pseudomonadati</taxon>
        <taxon>Pseudomonadota</taxon>
        <taxon>Alphaproteobacteria</taxon>
        <taxon>Micropepsales</taxon>
        <taxon>Micropepsaceae</taxon>
        <taxon>Rhizomicrobium</taxon>
    </lineage>
</organism>
<dbReference type="InterPro" id="IPR005546">
    <property type="entry name" value="Autotransporte_beta"/>
</dbReference>